<protein>
    <submittedName>
        <fullName evidence="2">Uncharacterized protein</fullName>
    </submittedName>
</protein>
<name>A0AAV2RXI4_MEGNR</name>
<keyword evidence="1" id="KW-1133">Transmembrane helix</keyword>
<feature type="transmembrane region" description="Helical" evidence="1">
    <location>
        <begin position="134"/>
        <end position="153"/>
    </location>
</feature>
<feature type="non-terminal residue" evidence="2">
    <location>
        <position position="1"/>
    </location>
</feature>
<feature type="non-terminal residue" evidence="2">
    <location>
        <position position="161"/>
    </location>
</feature>
<feature type="transmembrane region" description="Helical" evidence="1">
    <location>
        <begin position="102"/>
        <end position="122"/>
    </location>
</feature>
<keyword evidence="1" id="KW-0472">Membrane</keyword>
<dbReference type="AlphaFoldDB" id="A0AAV2RXI4"/>
<evidence type="ECO:0000256" key="1">
    <source>
        <dbReference type="SAM" id="Phobius"/>
    </source>
</evidence>
<evidence type="ECO:0000313" key="3">
    <source>
        <dbReference type="Proteomes" id="UP001497623"/>
    </source>
</evidence>
<dbReference type="Proteomes" id="UP001497623">
    <property type="component" value="Unassembled WGS sequence"/>
</dbReference>
<keyword evidence="1" id="KW-0812">Transmembrane</keyword>
<comment type="caution">
    <text evidence="2">The sequence shown here is derived from an EMBL/GenBank/DDBJ whole genome shotgun (WGS) entry which is preliminary data.</text>
</comment>
<keyword evidence="3" id="KW-1185">Reference proteome</keyword>
<gene>
    <name evidence="2" type="ORF">MNOR_LOCUS28840</name>
</gene>
<sequence length="161" mass="17530">ITSFEANKFNFQLNIKEAIIKADNSATWLGNVSIGLAIALLRVLCQPGQDESLNMLTALGQFAEPVVNQNDQFQVRSPSSLGKILEEKSLSGCKSYCSRSRACAIVAIILLITALITCIIVFEQFKSDLGANFYIIGLTVMGFFITCGLLCACHNDGRNLM</sequence>
<proteinExistence type="predicted"/>
<reference evidence="2 3" key="1">
    <citation type="submission" date="2024-05" db="EMBL/GenBank/DDBJ databases">
        <authorList>
            <person name="Wallberg A."/>
        </authorList>
    </citation>
    <scope>NUCLEOTIDE SEQUENCE [LARGE SCALE GENOMIC DNA]</scope>
</reference>
<organism evidence="2 3">
    <name type="scientific">Meganyctiphanes norvegica</name>
    <name type="common">Northern krill</name>
    <name type="synonym">Thysanopoda norvegica</name>
    <dbReference type="NCBI Taxonomy" id="48144"/>
    <lineage>
        <taxon>Eukaryota</taxon>
        <taxon>Metazoa</taxon>
        <taxon>Ecdysozoa</taxon>
        <taxon>Arthropoda</taxon>
        <taxon>Crustacea</taxon>
        <taxon>Multicrustacea</taxon>
        <taxon>Malacostraca</taxon>
        <taxon>Eumalacostraca</taxon>
        <taxon>Eucarida</taxon>
        <taxon>Euphausiacea</taxon>
        <taxon>Euphausiidae</taxon>
        <taxon>Meganyctiphanes</taxon>
    </lineage>
</organism>
<evidence type="ECO:0000313" key="2">
    <source>
        <dbReference type="EMBL" id="CAL4141316.1"/>
    </source>
</evidence>
<accession>A0AAV2RXI4</accession>
<dbReference type="EMBL" id="CAXKWB010032481">
    <property type="protein sequence ID" value="CAL4141316.1"/>
    <property type="molecule type" value="Genomic_DNA"/>
</dbReference>